<comment type="subcellular location">
    <subcellularLocation>
        <location evidence="12">Cytoplasm</location>
    </subcellularLocation>
</comment>
<evidence type="ECO:0000256" key="12">
    <source>
        <dbReference type="HAMAP-Rule" id="MF_00129"/>
    </source>
</evidence>
<keyword evidence="9 12" id="KW-0520">NAD</keyword>
<comment type="subunit">
    <text evidence="10 12">Homodimer. Heterotetramer of two MnmE and two MnmG subunits.</text>
</comment>
<evidence type="ECO:0000256" key="6">
    <source>
        <dbReference type="ARBA" id="ARBA00022630"/>
    </source>
</evidence>
<comment type="function">
    <text evidence="2 12">NAD-binding protein involved in the addition of a carboxymethylaminomethyl (cmnm) group at the wobble position (U34) of certain tRNAs, forming tRNA-cmnm(5)s(2)U34.</text>
</comment>
<dbReference type="SUPFAM" id="SSF51905">
    <property type="entry name" value="FAD/NAD(P)-binding domain"/>
    <property type="match status" value="1"/>
</dbReference>
<dbReference type="SMART" id="SM01228">
    <property type="entry name" value="GIDA_assoc_3"/>
    <property type="match status" value="1"/>
</dbReference>
<dbReference type="PANTHER" id="PTHR11806:SF0">
    <property type="entry name" value="PROTEIN MTO1 HOMOLOG, MITOCHONDRIAL"/>
    <property type="match status" value="1"/>
</dbReference>
<sequence length="629" mass="69632">MHFHERFDVIVVGGGHAGTEAALASARMGSKTLLLTHNIDTLGQMSCNPAIGGIGKGHLVKEIDALGGAMAIATDHAGIQFRTLNSSKGPAVRATRAQADRALYRAKIQQILQNQPNLRLFQQSVDDLIVENDRVIGVVTQMGLAFEAPAIVLTAGTFLSGKIHIGLENYSGGRAGDPPSISLAQRLHELPIRVGRLKTGTPPRIDANTINFDLMTEQKGDDPLPVMSFIGDVKDHPRQVSCFVTHTNERTHDIIRGGLDRSPMYSGVIEGIGPRYCPSIEDKINRFADKSSHQIFIEPEGLNTNEIYPNGISTSLPFDVQLNLVRSIQGMENAEIIRPGYAIEYDYFDPRDLKNSLETKAISGLFFAGQINGTTGYEEAGAQGLLAGMNASLQVQGKDAWSPRRDEAYLGVLVDDLSTLGTKEPYRMFTSRAEYRLLLREDNADLRLTEKGREIGLVDDERWAKFNAKREAIELELQRLRSHWVHPNSPLVDELNPHLNTPITREATFEELLRRPELDYPKLMGIEGFGPAIEDQRAAEQVQIQVKYSGYIQRQQDEIDKAIRHEKTLMPQNLDYQEVPGLSNEVIAKLNDHKPETIGQASRISGITPAAISILLVHLKKRGLLRKSA</sequence>
<dbReference type="OrthoDB" id="9815560at2"/>
<dbReference type="FunFam" id="3.50.50.60:FF:000010">
    <property type="entry name" value="tRNA uridine 5-carboxymethylaminomethyl modification enzyme MnmG"/>
    <property type="match status" value="1"/>
</dbReference>
<evidence type="ECO:0000313" key="14">
    <source>
        <dbReference type="EMBL" id="OEG73961.1"/>
    </source>
</evidence>
<feature type="binding site" evidence="12">
    <location>
        <begin position="273"/>
        <end position="287"/>
    </location>
    <ligand>
        <name>NAD(+)</name>
        <dbReference type="ChEBI" id="CHEBI:57540"/>
    </ligand>
</feature>
<evidence type="ECO:0000256" key="9">
    <source>
        <dbReference type="ARBA" id="ARBA00023027"/>
    </source>
</evidence>
<dbReference type="Pfam" id="PF13932">
    <property type="entry name" value="SAM_GIDA_C"/>
    <property type="match status" value="1"/>
</dbReference>
<dbReference type="Gene3D" id="1.10.150.570">
    <property type="entry name" value="GidA associated domain, C-terminal subdomain"/>
    <property type="match status" value="1"/>
</dbReference>
<dbReference type="Pfam" id="PF01134">
    <property type="entry name" value="GIDA"/>
    <property type="match status" value="1"/>
</dbReference>
<dbReference type="GO" id="GO:0002098">
    <property type="term" value="P:tRNA wobble uridine modification"/>
    <property type="evidence" value="ECO:0007669"/>
    <property type="project" value="InterPro"/>
</dbReference>
<evidence type="ECO:0000256" key="1">
    <source>
        <dbReference type="ARBA" id="ARBA00001974"/>
    </source>
</evidence>
<accession>A0A1E5ITQ5</accession>
<dbReference type="PROSITE" id="PS01281">
    <property type="entry name" value="GIDA_2"/>
    <property type="match status" value="1"/>
</dbReference>
<protein>
    <recommendedName>
        <fullName evidence="4 12">tRNA uridine 5-carboxymethylaminomethyl modification enzyme MnmG</fullName>
    </recommendedName>
    <alternativeName>
        <fullName evidence="11 12">Glucose-inhibited division protein A</fullName>
    </alternativeName>
</protein>
<dbReference type="NCBIfam" id="TIGR00136">
    <property type="entry name" value="mnmG_gidA"/>
    <property type="match status" value="1"/>
</dbReference>
<evidence type="ECO:0000256" key="10">
    <source>
        <dbReference type="ARBA" id="ARBA00025948"/>
    </source>
</evidence>
<dbReference type="FunFam" id="3.50.50.60:FF:000002">
    <property type="entry name" value="tRNA uridine 5-carboxymethylaminomethyl modification enzyme MnmG"/>
    <property type="match status" value="1"/>
</dbReference>
<dbReference type="InterPro" id="IPR044920">
    <property type="entry name" value="MnmG_C_subdom_sf"/>
</dbReference>
<dbReference type="Proteomes" id="UP000095230">
    <property type="component" value="Unassembled WGS sequence"/>
</dbReference>
<feature type="binding site" evidence="12">
    <location>
        <position position="180"/>
    </location>
    <ligand>
        <name>FAD</name>
        <dbReference type="ChEBI" id="CHEBI:57692"/>
    </ligand>
</feature>
<dbReference type="InterPro" id="IPR020595">
    <property type="entry name" value="MnmG-rel_CS"/>
</dbReference>
<evidence type="ECO:0000256" key="2">
    <source>
        <dbReference type="ARBA" id="ARBA00003717"/>
    </source>
</evidence>
<dbReference type="InterPro" id="IPR040131">
    <property type="entry name" value="MnmG_N"/>
</dbReference>
<dbReference type="InterPro" id="IPR026904">
    <property type="entry name" value="MnmG_C"/>
</dbReference>
<evidence type="ECO:0000256" key="4">
    <source>
        <dbReference type="ARBA" id="ARBA00020461"/>
    </source>
</evidence>
<dbReference type="Gene3D" id="3.50.50.60">
    <property type="entry name" value="FAD/NAD(P)-binding domain"/>
    <property type="match status" value="2"/>
</dbReference>
<feature type="domain" description="tRNA uridine 5-carboxymethylaminomethyl modification enzyme C-terminal subdomain" evidence="13">
    <location>
        <begin position="546"/>
        <end position="617"/>
    </location>
</feature>
<dbReference type="Gene3D" id="1.10.10.1800">
    <property type="entry name" value="tRNA uridine 5-carboxymethylaminomethyl modification enzyme MnmG/GidA"/>
    <property type="match status" value="1"/>
</dbReference>
<keyword evidence="6 12" id="KW-0285">Flavoprotein</keyword>
<keyword evidence="5 12" id="KW-0963">Cytoplasm</keyword>
<dbReference type="GO" id="GO:0050660">
    <property type="term" value="F:flavin adenine dinucleotide binding"/>
    <property type="evidence" value="ECO:0007669"/>
    <property type="project" value="UniProtKB-UniRule"/>
</dbReference>
<reference evidence="14 15" key="1">
    <citation type="submission" date="2016-07" db="EMBL/GenBank/DDBJ databases">
        <title>Whole-genome of two Shewanella species isolated from a digestive organ of sea cucumber Apostichopus japonicus Selenka 1867.</title>
        <authorList>
            <person name="Hong H.-H."/>
            <person name="Choi H."/>
            <person name="Cheon S."/>
            <person name="Oh J.-S."/>
            <person name="Lee H.-G."/>
            <person name="Park C."/>
        </authorList>
    </citation>
    <scope>NUCLEOTIDE SEQUENCE [LARGE SCALE GENOMIC DNA]</scope>
    <source>
        <strain evidence="14 15">CSB03KR</strain>
    </source>
</reference>
<evidence type="ECO:0000256" key="8">
    <source>
        <dbReference type="ARBA" id="ARBA00022827"/>
    </source>
</evidence>
<feature type="binding site" evidence="12">
    <location>
        <position position="125"/>
    </location>
    <ligand>
        <name>FAD</name>
        <dbReference type="ChEBI" id="CHEBI:57692"/>
    </ligand>
</feature>
<dbReference type="PROSITE" id="PS01280">
    <property type="entry name" value="GIDA_1"/>
    <property type="match status" value="1"/>
</dbReference>
<evidence type="ECO:0000256" key="7">
    <source>
        <dbReference type="ARBA" id="ARBA00022694"/>
    </source>
</evidence>
<organism evidence="14 15">
    <name type="scientific">Shewanella colwelliana</name>
    <name type="common">Alteromonas colwelliana</name>
    <dbReference type="NCBI Taxonomy" id="23"/>
    <lineage>
        <taxon>Bacteria</taxon>
        <taxon>Pseudomonadati</taxon>
        <taxon>Pseudomonadota</taxon>
        <taxon>Gammaproteobacteria</taxon>
        <taxon>Alteromonadales</taxon>
        <taxon>Shewanellaceae</taxon>
        <taxon>Shewanella</taxon>
    </lineage>
</organism>
<dbReference type="FunFam" id="1.10.150.570:FF:000001">
    <property type="entry name" value="tRNA uridine 5-carboxymethylaminomethyl modification enzyme MnmG"/>
    <property type="match status" value="1"/>
</dbReference>
<comment type="similarity">
    <text evidence="3 12">Belongs to the MnmG family.</text>
</comment>
<dbReference type="FunFam" id="1.10.10.1800:FF:000001">
    <property type="entry name" value="tRNA uridine 5-carboxymethylaminomethyl modification enzyme MnmG"/>
    <property type="match status" value="1"/>
</dbReference>
<dbReference type="InterPro" id="IPR047001">
    <property type="entry name" value="MnmG_C_subdom"/>
</dbReference>
<dbReference type="GO" id="GO:0030488">
    <property type="term" value="P:tRNA methylation"/>
    <property type="evidence" value="ECO:0007669"/>
    <property type="project" value="TreeGrafter"/>
</dbReference>
<evidence type="ECO:0000259" key="13">
    <source>
        <dbReference type="SMART" id="SM01228"/>
    </source>
</evidence>
<keyword evidence="8 12" id="KW-0274">FAD</keyword>
<name>A0A1E5ITQ5_SHECO</name>
<dbReference type="InterPro" id="IPR036188">
    <property type="entry name" value="FAD/NAD-bd_sf"/>
</dbReference>
<dbReference type="InterPro" id="IPR049312">
    <property type="entry name" value="GIDA_C_N"/>
</dbReference>
<feature type="binding site" evidence="12">
    <location>
        <position position="370"/>
    </location>
    <ligand>
        <name>FAD</name>
        <dbReference type="ChEBI" id="CHEBI:57692"/>
    </ligand>
</feature>
<evidence type="ECO:0000256" key="5">
    <source>
        <dbReference type="ARBA" id="ARBA00022490"/>
    </source>
</evidence>
<evidence type="ECO:0000313" key="15">
    <source>
        <dbReference type="Proteomes" id="UP000095230"/>
    </source>
</evidence>
<proteinExistence type="inferred from homology"/>
<dbReference type="AlphaFoldDB" id="A0A1E5ITQ5"/>
<dbReference type="PANTHER" id="PTHR11806">
    <property type="entry name" value="GLUCOSE INHIBITED DIVISION PROTEIN A"/>
    <property type="match status" value="1"/>
</dbReference>
<gene>
    <name evidence="12" type="primary">mnmG</name>
    <name evidence="12" type="synonym">gidA</name>
    <name evidence="14" type="ORF">BEL05_19900</name>
</gene>
<dbReference type="RefSeq" id="WP_069671098.1">
    <property type="nucleotide sequence ID" value="NZ_BPFF01000145.1"/>
</dbReference>
<feature type="binding site" evidence="12">
    <location>
        <begin position="13"/>
        <end position="18"/>
    </location>
    <ligand>
        <name>FAD</name>
        <dbReference type="ChEBI" id="CHEBI:57692"/>
    </ligand>
</feature>
<evidence type="ECO:0000256" key="3">
    <source>
        <dbReference type="ARBA" id="ARBA00007653"/>
    </source>
</evidence>
<dbReference type="STRING" id="23.BEL05_19900"/>
<dbReference type="EMBL" id="MCBT01000030">
    <property type="protein sequence ID" value="OEG73961.1"/>
    <property type="molecule type" value="Genomic_DNA"/>
</dbReference>
<evidence type="ECO:0000256" key="11">
    <source>
        <dbReference type="ARBA" id="ARBA00031800"/>
    </source>
</evidence>
<dbReference type="Pfam" id="PF21680">
    <property type="entry name" value="GIDA_C_1st"/>
    <property type="match status" value="1"/>
</dbReference>
<dbReference type="InterPro" id="IPR004416">
    <property type="entry name" value="MnmG"/>
</dbReference>
<comment type="caution">
    <text evidence="14">The sequence shown here is derived from an EMBL/GenBank/DDBJ whole genome shotgun (WGS) entry which is preliminary data.</text>
</comment>
<comment type="cofactor">
    <cofactor evidence="1 12">
        <name>FAD</name>
        <dbReference type="ChEBI" id="CHEBI:57692"/>
    </cofactor>
</comment>
<dbReference type="InterPro" id="IPR002218">
    <property type="entry name" value="MnmG-rel"/>
</dbReference>
<dbReference type="GO" id="GO:0005829">
    <property type="term" value="C:cytosol"/>
    <property type="evidence" value="ECO:0007669"/>
    <property type="project" value="TreeGrafter"/>
</dbReference>
<keyword evidence="7 12" id="KW-0819">tRNA processing</keyword>
<dbReference type="HAMAP" id="MF_00129">
    <property type="entry name" value="MnmG_GidA"/>
    <property type="match status" value="1"/>
</dbReference>